<dbReference type="InterPro" id="IPR018743">
    <property type="entry name" value="DUF2292"/>
</dbReference>
<accession>A0A927ZNN1</accession>
<gene>
    <name evidence="3" type="ORF">E7201_08330</name>
    <name evidence="2" type="ORF">E7203_04355</name>
</gene>
<dbReference type="Pfam" id="PF10055">
    <property type="entry name" value="DUF2292"/>
    <property type="match status" value="2"/>
</dbReference>
<keyword evidence="1" id="KW-0812">Transmembrane</keyword>
<dbReference type="Proteomes" id="UP000772151">
    <property type="component" value="Unassembled WGS sequence"/>
</dbReference>
<organism evidence="2 4">
    <name type="scientific">Selenomonas ruminantium</name>
    <dbReference type="NCBI Taxonomy" id="971"/>
    <lineage>
        <taxon>Bacteria</taxon>
        <taxon>Bacillati</taxon>
        <taxon>Bacillota</taxon>
        <taxon>Negativicutes</taxon>
        <taxon>Selenomonadales</taxon>
        <taxon>Selenomonadaceae</taxon>
        <taxon>Selenomonas</taxon>
    </lineage>
</organism>
<dbReference type="Proteomes" id="UP000761380">
    <property type="component" value="Unassembled WGS sequence"/>
</dbReference>
<proteinExistence type="predicted"/>
<comment type="caution">
    <text evidence="2">The sequence shown here is derived from an EMBL/GenBank/DDBJ whole genome shotgun (WGS) entry which is preliminary data.</text>
</comment>
<keyword evidence="1" id="KW-1133">Transmembrane helix</keyword>
<dbReference type="AlphaFoldDB" id="A0A927ZNN1"/>
<sequence length="108" mass="12656">MYMKDVPVDVLNYIMSVLRGLYFGEVVLIAQNGVLIQVERTEKMRVHPWQGIPKPAEWSEDTERNLRRTIERELASLYYGRLSIIVKQGTVTHFDRLEKQRFMDGDGI</sequence>
<evidence type="ECO:0000313" key="4">
    <source>
        <dbReference type="Proteomes" id="UP000772151"/>
    </source>
</evidence>
<evidence type="ECO:0000313" key="3">
    <source>
        <dbReference type="EMBL" id="MBE6093151.1"/>
    </source>
</evidence>
<keyword evidence="1" id="KW-0472">Membrane</keyword>
<dbReference type="EMBL" id="SVBY01000058">
    <property type="protein sequence ID" value="MBE6093151.1"/>
    <property type="molecule type" value="Genomic_DNA"/>
</dbReference>
<evidence type="ECO:0000256" key="1">
    <source>
        <dbReference type="SAM" id="Phobius"/>
    </source>
</evidence>
<evidence type="ECO:0000313" key="2">
    <source>
        <dbReference type="EMBL" id="MBE6084687.1"/>
    </source>
</evidence>
<feature type="transmembrane region" description="Helical" evidence="1">
    <location>
        <begin position="20"/>
        <end position="38"/>
    </location>
</feature>
<reference evidence="2" key="1">
    <citation type="submission" date="2019-04" db="EMBL/GenBank/DDBJ databases">
        <title>Evolution of Biomass-Degrading Anaerobic Consortia Revealed by Metagenomics.</title>
        <authorList>
            <person name="Peng X."/>
        </authorList>
    </citation>
    <scope>NUCLEOTIDE SEQUENCE</scope>
    <source>
        <strain evidence="3">SIG240</strain>
        <strain evidence="2">SIG242</strain>
    </source>
</reference>
<dbReference type="EMBL" id="SVCA01000002">
    <property type="protein sequence ID" value="MBE6084687.1"/>
    <property type="molecule type" value="Genomic_DNA"/>
</dbReference>
<name>A0A927ZNN1_SELRU</name>
<protein>
    <submittedName>
        <fullName evidence="2">DUF2292 domain-containing protein</fullName>
    </submittedName>
</protein>